<keyword evidence="3" id="KW-1185">Reference proteome</keyword>
<gene>
    <name evidence="2" type="ORF">LTT95_13660</name>
</gene>
<feature type="compositionally biased region" description="Basic and acidic residues" evidence="1">
    <location>
        <begin position="107"/>
        <end position="123"/>
    </location>
</feature>
<organism evidence="2 3">
    <name type="scientific">Luteimonas fraxinea</name>
    <dbReference type="NCBI Taxonomy" id="2901869"/>
    <lineage>
        <taxon>Bacteria</taxon>
        <taxon>Pseudomonadati</taxon>
        <taxon>Pseudomonadota</taxon>
        <taxon>Gammaproteobacteria</taxon>
        <taxon>Lysobacterales</taxon>
        <taxon>Lysobacteraceae</taxon>
        <taxon>Luteimonas</taxon>
    </lineage>
</organism>
<comment type="caution">
    <text evidence="2">The sequence shown here is derived from an EMBL/GenBank/DDBJ whole genome shotgun (WGS) entry which is preliminary data.</text>
</comment>
<evidence type="ECO:0000256" key="1">
    <source>
        <dbReference type="SAM" id="MobiDB-lite"/>
    </source>
</evidence>
<reference evidence="2" key="2">
    <citation type="journal article" date="2022" name="Syst. Appl. Microbiol.">
        <title>Physiological and genomic characterisation of Luteimonas fraxinea sp. nov., a bacterial species associated with trees tolerant to ash dieback.</title>
        <authorList>
            <person name="Ulrich K."/>
            <person name="Becker R."/>
            <person name="Behrendt U."/>
            <person name="Kube M."/>
            <person name="Schneck V."/>
            <person name="Ulrich A."/>
        </authorList>
    </citation>
    <scope>NUCLEOTIDE SEQUENCE</scope>
    <source>
        <strain evidence="2">A1P009</strain>
    </source>
</reference>
<protein>
    <submittedName>
        <fullName evidence="2">Uncharacterized protein</fullName>
    </submittedName>
</protein>
<evidence type="ECO:0000313" key="3">
    <source>
        <dbReference type="Proteomes" id="UP001430360"/>
    </source>
</evidence>
<feature type="region of interest" description="Disordered" evidence="1">
    <location>
        <begin position="98"/>
        <end position="123"/>
    </location>
</feature>
<accession>A0ABS8UER0</accession>
<reference evidence="2" key="1">
    <citation type="submission" date="2021-12" db="EMBL/GenBank/DDBJ databases">
        <authorList>
            <person name="Ulrich A."/>
        </authorList>
    </citation>
    <scope>NUCLEOTIDE SEQUENCE</scope>
    <source>
        <strain evidence="2">A1P009</strain>
    </source>
</reference>
<proteinExistence type="predicted"/>
<dbReference type="Proteomes" id="UP001430360">
    <property type="component" value="Unassembled WGS sequence"/>
</dbReference>
<name>A0ABS8UER0_9GAMM</name>
<dbReference type="EMBL" id="JAJQKU010000004">
    <property type="protein sequence ID" value="MCD9097986.1"/>
    <property type="molecule type" value="Genomic_DNA"/>
</dbReference>
<dbReference type="RefSeq" id="WP_232137130.1">
    <property type="nucleotide sequence ID" value="NZ_CP089507.1"/>
</dbReference>
<sequence>MHDANIDRRVRRPRIFCANRSRNRANASRAVQPDLRCGRVGDPFFTMPEMPAHATSKCMQHKRADALMPFFMMFCESVSCAMHAAAHWIAPRAWHRGAASPDMRAGGSEEKLQRPVDSRKNRD</sequence>
<evidence type="ECO:0000313" key="2">
    <source>
        <dbReference type="EMBL" id="MCD9097986.1"/>
    </source>
</evidence>